<protein>
    <recommendedName>
        <fullName evidence="7">RNB domain-containing protein</fullName>
    </recommendedName>
</protein>
<evidence type="ECO:0000313" key="8">
    <source>
        <dbReference type="EMBL" id="KAL3868677.1"/>
    </source>
</evidence>
<comment type="caution">
    <text evidence="8">The sequence shown here is derived from an EMBL/GenBank/DDBJ whole genome shotgun (WGS) entry which is preliminary data.</text>
</comment>
<feature type="compositionally biased region" description="Low complexity" evidence="6">
    <location>
        <begin position="1950"/>
        <end position="1961"/>
    </location>
</feature>
<feature type="compositionally biased region" description="Low complexity" evidence="6">
    <location>
        <begin position="2238"/>
        <end position="2252"/>
    </location>
</feature>
<reference evidence="8 9" key="1">
    <citation type="submission" date="2024-11" db="EMBL/GenBank/DDBJ databases">
        <title>Chromosome-level genome assembly of the freshwater bivalve Anodonta woodiana.</title>
        <authorList>
            <person name="Chen X."/>
        </authorList>
    </citation>
    <scope>NUCLEOTIDE SEQUENCE [LARGE SCALE GENOMIC DNA]</scope>
    <source>
        <strain evidence="8">MN2024</strain>
        <tissue evidence="8">Gills</tissue>
    </source>
</reference>
<keyword evidence="5" id="KW-0067">ATP-binding</keyword>
<dbReference type="InterPro" id="IPR001900">
    <property type="entry name" value="RNase_II/R"/>
</dbReference>
<dbReference type="Pfam" id="PF13086">
    <property type="entry name" value="AAA_11"/>
    <property type="match status" value="1"/>
</dbReference>
<dbReference type="InterPro" id="IPR047187">
    <property type="entry name" value="SF1_C_Upf1"/>
</dbReference>
<dbReference type="PANTHER" id="PTHR43788:SF16">
    <property type="entry name" value="HELICASE WITH ZINC FINGER 2"/>
    <property type="match status" value="1"/>
</dbReference>
<dbReference type="SUPFAM" id="SSF50249">
    <property type="entry name" value="Nucleic acid-binding proteins"/>
    <property type="match status" value="2"/>
</dbReference>
<dbReference type="InterPro" id="IPR056787">
    <property type="entry name" value="OB_HELZ2"/>
</dbReference>
<feature type="region of interest" description="Disordered" evidence="6">
    <location>
        <begin position="2180"/>
        <end position="2252"/>
    </location>
</feature>
<dbReference type="SUPFAM" id="SSF52540">
    <property type="entry name" value="P-loop containing nucleoside triphosphate hydrolases"/>
    <property type="match status" value="1"/>
</dbReference>
<feature type="region of interest" description="Disordered" evidence="6">
    <location>
        <begin position="2058"/>
        <end position="2089"/>
    </location>
</feature>
<dbReference type="InterPro" id="IPR041677">
    <property type="entry name" value="DNA2/NAM7_AAA_11"/>
</dbReference>
<sequence>MDSGTAFEASNEVGESKVDTPGDGNISIADVTCLEHRFNRNCQKIVNVEDRQKVLRIPISASVNSVKNFNPSPPEKLNESDRMNITIDTDTDEENENGQTKQIVSEMHTEILGSFKDCNIHLAQKTSEAFKVSPINDLLDLQSPPNTTTTCLWSSVVKGESTKRRKQKEGIQVIQQSGDLNFDASETNDYSKLEMTNEEYVTIAGVKYIKYQSHCLHQDNNSHNGRGIHRRKVQSDDLNCNGNKAELFGDSSDLDPEWEPIFSKTHLQYNKYADFDKEDVESDGDNPLSESNEEISFFEKSQRFHDKESNSTEIDDNVDYQIILNEGLDLCSDYIDKFNDKNPNVLGRKPFYMEDISDTEMQNELRANPNIYMICSIYIETPHRAYCIPLKSNKYTRIEICGRSKAGQCFTEDEVLVQILNVDNVENKNAKMYGNVLKRVKQHRYGDIQHPVFVCVLDDQAGNLMVPLCKTIPKIHILDSKVKRNFPKHRKNHVDIYKYNAVDTTLQFCETQFISDDFREKFVFIVVFLTWSRRHVYPLGAVIDVLSAGSRSVNASLSVLDAMYSVPYLYEKQTVEHVNCILSKSAENQQTLPDSRRVNLTNLRAFTIDPDNATVLDDALSIETLGNGHRVGVHITDVTIFIKKNDPTDQEARKRLETFYSNIRKPRRLLPEPLSEKLCSLLPGAERHCLSVFFEFYSNGKCIRPPIIKSTIIRSHLKLSYPKVQMILKGKTTDVDEIIASDLSKLFALATELRKKRLGIAMYYSHLKDVDEFEARYLVEEFMVHANRYVTKMLIETYPNQVPLICQERPSESNIETWWVEHQSVVHVLLSLQDRKLTEKKNDKNEKRPSLKEALKEEDGQVIHVSEEFLRIISVQNEINLALACKMLKVDELHPLQSTALHEWYSMQNKVTYICSSQSKTKTVHGKCFHINGCPYTNFTSPLRRYFDMVVHRLVHCMIQKEQCCYTQEEIEQLCFYLNEQGSRAVLYEEKCRSLIIAKSLRPYPKLCTCIIVDVSDEGITFVAPAIDEIQTMFLSFKLLVMSSKPEVTQNTNNKTTVTTQWKKRLYDRKYHEPSLSITDYDTPIQIDPYKGLAFVPIKNWANALIKLVENQPDEKMAQALKDMANVVSHKYVAGGEGAVCDLSIEDFYHKDIDTVEPCVSFSMDVDKEDLHDSDMEEATPYVSSTIDMSTTDFYDKGMEVVAPYASFSMAFTCGQTIDVQVSAVFQGGILTPYPQLYEMTKNIHFCLQHTEDPIKWLFRYSTKQTISTYTDEKDYQKRWIPLVKMEAAIDAVNSEESYVINNLHVLFNGKCGQFSLPVRYCQIRNIILNNMDHENNDDDEQRGKLKKPIVNLAHDWLCVRSKMFSSTEKINANGTGHQNYFYWIAHGKITSVEIRTREKETKRHAPRRAHETIQEGKEKARVIVDFQLHKTAPSILSNTEEMCRIKCNIEILTKSTVDRRTESYLKILDSASILAKAIALGRSIPKIDLQRLRASVRSEREVPSKDMKANNKSQREAINITLQSAFSLIQGPPGSGKSQTAIKLIYLFSKINRELKKGEQVLFCGPSNKSVDHVARWTMKLKDKCPKIVRLYGHSIETKDYPINGSNFTTKRSMRSLKADETLHDISVHHLIRKTGKPFAEQIRELDCRFVVKKYIPHFEELSYYMSLIIRATVEELQQYEVIMCTTGVATSPKLVKGTNICQLIIDEAGMCPEPQCIAPIIANNVKQVILIGDHKQLRPIIKCKSAATLGMNKSLFERYAEDMKSTNYRRNVKYSFLNMQCRMHPELCQFPSKTFYNGELQTSPEVFEREKAKTSLKLWPVPQKPHVFCHVEGSEEILTVSTEEGNEKSRSNPEEVKQVVKIFKYMVKEEFVKIKDINVISQYNAQCHALRKALEKEGYTDFNVNTVVASQGTRKQIPNVNKELIGNKDHKATITTPRKCLSPLPTLSSTTAPSQTKTTTQKEKCKLSTFTLKQIEATTHHSSQITGPAKDLITKDPPKKCRAESQNGTSINITNPTKVHQLTFNQEIEDLMDLMGSNYAFNEYLEGMDLLDTIDNATNTNDSNSNKKDSDNDKTNEDYNSIFSTPPKCTLPLSQSFPTTTSPPETTCLPLANIKLSTNNSNPTKVTTYHSSQLPGPSKDLILKDLIYDSPKKRETENDSSTDTQMIEPTVNKKLTKIKVTSNPSTTTNKGKTPLSDTFKAKRYKQVGVEAPKTNDNQHESQGKPKFNDETLKHLQQQQQYAKQIPQKNN</sequence>
<feature type="region of interest" description="Disordered" evidence="6">
    <location>
        <begin position="1983"/>
        <end position="2015"/>
    </location>
</feature>
<evidence type="ECO:0000256" key="3">
    <source>
        <dbReference type="ARBA" id="ARBA00022801"/>
    </source>
</evidence>
<comment type="similarity">
    <text evidence="1">Belongs to the DNA2/NAM7 helicase family.</text>
</comment>
<evidence type="ECO:0000256" key="5">
    <source>
        <dbReference type="ARBA" id="ARBA00022840"/>
    </source>
</evidence>
<name>A0ABD3W491_SINWO</name>
<dbReference type="InterPro" id="IPR012340">
    <property type="entry name" value="NA-bd_OB-fold"/>
</dbReference>
<feature type="compositionally biased region" description="Basic and acidic residues" evidence="6">
    <location>
        <begin position="1994"/>
        <end position="2005"/>
    </location>
</feature>
<dbReference type="SMART" id="SM00955">
    <property type="entry name" value="RNB"/>
    <property type="match status" value="1"/>
</dbReference>
<dbReference type="InterPro" id="IPR027417">
    <property type="entry name" value="P-loop_NTPase"/>
</dbReference>
<feature type="compositionally biased region" description="Polar residues" evidence="6">
    <location>
        <begin position="2118"/>
        <end position="2137"/>
    </location>
</feature>
<keyword evidence="2" id="KW-0547">Nucleotide-binding</keyword>
<dbReference type="Pfam" id="PF13087">
    <property type="entry name" value="AAA_12"/>
    <property type="match status" value="1"/>
</dbReference>
<feature type="compositionally biased region" description="Polar residues" evidence="6">
    <location>
        <begin position="2181"/>
        <end position="2193"/>
    </location>
</feature>
<evidence type="ECO:0000256" key="1">
    <source>
        <dbReference type="ARBA" id="ARBA00007913"/>
    </source>
</evidence>
<feature type="compositionally biased region" description="Basic and acidic residues" evidence="6">
    <location>
        <begin position="2218"/>
        <end position="2235"/>
    </location>
</feature>
<dbReference type="Pfam" id="PF25049">
    <property type="entry name" value="OB_HELZ2"/>
    <property type="match status" value="1"/>
</dbReference>
<dbReference type="GO" id="GO:0005524">
    <property type="term" value="F:ATP binding"/>
    <property type="evidence" value="ECO:0007669"/>
    <property type="project" value="UniProtKB-KW"/>
</dbReference>
<dbReference type="InterPro" id="IPR050534">
    <property type="entry name" value="Coronavir_polyprotein_1ab"/>
</dbReference>
<dbReference type="EMBL" id="JBJQND010000008">
    <property type="protein sequence ID" value="KAL3868677.1"/>
    <property type="molecule type" value="Genomic_DNA"/>
</dbReference>
<accession>A0ABD3W491</accession>
<evidence type="ECO:0000256" key="4">
    <source>
        <dbReference type="ARBA" id="ARBA00022806"/>
    </source>
</evidence>
<feature type="compositionally biased region" description="Polar residues" evidence="6">
    <location>
        <begin position="2006"/>
        <end position="2015"/>
    </location>
</feature>
<dbReference type="Proteomes" id="UP001634394">
    <property type="component" value="Unassembled WGS sequence"/>
</dbReference>
<evidence type="ECO:0000259" key="7">
    <source>
        <dbReference type="SMART" id="SM00955"/>
    </source>
</evidence>
<dbReference type="Gene3D" id="3.40.50.300">
    <property type="entry name" value="P-loop containing nucleotide triphosphate hydrolases"/>
    <property type="match status" value="2"/>
</dbReference>
<feature type="region of interest" description="Disordered" evidence="6">
    <location>
        <begin position="2118"/>
        <end position="2139"/>
    </location>
</feature>
<feature type="region of interest" description="Disordered" evidence="6">
    <location>
        <begin position="1940"/>
        <end position="1962"/>
    </location>
</feature>
<dbReference type="InterPro" id="IPR041679">
    <property type="entry name" value="DNA2/NAM7-like_C"/>
</dbReference>
<dbReference type="GO" id="GO:0004386">
    <property type="term" value="F:helicase activity"/>
    <property type="evidence" value="ECO:0007669"/>
    <property type="project" value="UniProtKB-KW"/>
</dbReference>
<organism evidence="8 9">
    <name type="scientific">Sinanodonta woodiana</name>
    <name type="common">Chinese pond mussel</name>
    <name type="synonym">Anodonta woodiana</name>
    <dbReference type="NCBI Taxonomy" id="1069815"/>
    <lineage>
        <taxon>Eukaryota</taxon>
        <taxon>Metazoa</taxon>
        <taxon>Spiralia</taxon>
        <taxon>Lophotrochozoa</taxon>
        <taxon>Mollusca</taxon>
        <taxon>Bivalvia</taxon>
        <taxon>Autobranchia</taxon>
        <taxon>Heteroconchia</taxon>
        <taxon>Palaeoheterodonta</taxon>
        <taxon>Unionida</taxon>
        <taxon>Unionoidea</taxon>
        <taxon>Unionidae</taxon>
        <taxon>Unioninae</taxon>
        <taxon>Sinanodonta</taxon>
    </lineage>
</organism>
<keyword evidence="9" id="KW-1185">Reference proteome</keyword>
<evidence type="ECO:0000256" key="6">
    <source>
        <dbReference type="SAM" id="MobiDB-lite"/>
    </source>
</evidence>
<feature type="compositionally biased region" description="Basic and acidic residues" evidence="6">
    <location>
        <begin position="2067"/>
        <end position="2079"/>
    </location>
</feature>
<dbReference type="GO" id="GO:0016787">
    <property type="term" value="F:hydrolase activity"/>
    <property type="evidence" value="ECO:0007669"/>
    <property type="project" value="UniProtKB-KW"/>
</dbReference>
<keyword evidence="3" id="KW-0378">Hydrolase</keyword>
<dbReference type="Pfam" id="PF00773">
    <property type="entry name" value="RNB"/>
    <property type="match status" value="1"/>
</dbReference>
<keyword evidence="4" id="KW-0347">Helicase</keyword>
<evidence type="ECO:0000313" key="9">
    <source>
        <dbReference type="Proteomes" id="UP001634394"/>
    </source>
</evidence>
<dbReference type="PANTHER" id="PTHR43788">
    <property type="entry name" value="DNA2/NAM7 HELICASE FAMILY MEMBER"/>
    <property type="match status" value="1"/>
</dbReference>
<proteinExistence type="inferred from homology"/>
<gene>
    <name evidence="8" type="ORF">ACJMK2_041455</name>
</gene>
<feature type="region of interest" description="Disordered" evidence="6">
    <location>
        <begin position="1"/>
        <end position="25"/>
    </location>
</feature>
<feature type="domain" description="RNB" evidence="7">
    <location>
        <begin position="597"/>
        <end position="961"/>
    </location>
</feature>
<dbReference type="CDD" id="cd18808">
    <property type="entry name" value="SF1_C_Upf1"/>
    <property type="match status" value="1"/>
</dbReference>
<evidence type="ECO:0000256" key="2">
    <source>
        <dbReference type="ARBA" id="ARBA00022741"/>
    </source>
</evidence>